<dbReference type="AlphaFoldDB" id="A0A2I1DFE1"/>
<comment type="caution">
    <text evidence="2">The sequence shown here is derived from an EMBL/GenBank/DDBJ whole genome shotgun (WGS) entry which is preliminary data.</text>
</comment>
<dbReference type="Proteomes" id="UP000234254">
    <property type="component" value="Unassembled WGS sequence"/>
</dbReference>
<dbReference type="OrthoDB" id="3549294at2759"/>
<protein>
    <submittedName>
        <fullName evidence="2">Uncharacterized protein</fullName>
    </submittedName>
</protein>
<name>A0A2I1DFE1_ASPC2</name>
<feature type="region of interest" description="Disordered" evidence="1">
    <location>
        <begin position="1"/>
        <end position="20"/>
    </location>
</feature>
<sequence>MADTTERLQPTPSELNHATDKSRSYWQALADEVIAPHEQGTIPQNITLHDMLGQVPAMPDTPLDIYQISLGPDSTKKAILTAASSTMRPTDDAACGVGETLKVTRAALLMGVRAPISCNWTGASFGQEAMADDGSRGRPNYVGVVSLAWSYILSVRLLELQKHDGAEAEYTNSTASWCSSHDVCAPGSASTINIGNVDAHAARWWAAILAPGRGWKVIITQQGNEAYFAPWSLSLELDSCPSIVWADNGPLPQDPTIYPPPSSRTALEFLVGICLLHDLGSQFHAGFAAALTFPTHSHYQRAVELPLPFSNSNHQRYPPSEQTTTDQLAIYESLSFYLTLSCNHSVIMSSLCGSFWEPSIPCNLVTPWLHPILNEVSQRPEILNTPGRYAEIVALICGIRRPRLSSLWIGAAISGLIPKITALVKGGTPPLDPNGYPWTGCPQGFMDLAGSGPYLYRNPSNQNLIRRVDIWRLLYLPVLEDDGLYYESLPFSPWEPVGQSIELNCALRVRAHRLCSRHRLLYEHWTWNLLDGSKVQDRGFTSVRRQNSPRNFLVFSKSAPSDNARPIMPLAQDQEASREASIAVFEWVLANHEGRPPSEPIYDDEWIAHCTAYDDDSDLGMGIEPTDEE</sequence>
<gene>
    <name evidence="2" type="ORF">P168DRAFT_286710</name>
</gene>
<dbReference type="RefSeq" id="XP_024697189.1">
    <property type="nucleotide sequence ID" value="XM_024836404.1"/>
</dbReference>
<evidence type="ECO:0000256" key="1">
    <source>
        <dbReference type="SAM" id="MobiDB-lite"/>
    </source>
</evidence>
<proteinExistence type="predicted"/>
<dbReference type="EMBL" id="MSFM01000001">
    <property type="protein sequence ID" value="PKY08595.1"/>
    <property type="molecule type" value="Genomic_DNA"/>
</dbReference>
<dbReference type="VEuPathDB" id="FungiDB:P168DRAFT_286710"/>
<evidence type="ECO:0000313" key="2">
    <source>
        <dbReference type="EMBL" id="PKY08595.1"/>
    </source>
</evidence>
<keyword evidence="3" id="KW-1185">Reference proteome</keyword>
<evidence type="ECO:0000313" key="3">
    <source>
        <dbReference type="Proteomes" id="UP000234254"/>
    </source>
</evidence>
<reference evidence="2" key="1">
    <citation type="submission" date="2016-12" db="EMBL/GenBank/DDBJ databases">
        <title>The genomes of Aspergillus section Nigri reveals drivers in fungal speciation.</title>
        <authorList>
            <consortium name="DOE Joint Genome Institute"/>
            <person name="Vesth T.C."/>
            <person name="Nybo J."/>
            <person name="Theobald S."/>
            <person name="Brandl J."/>
            <person name="Frisvad J.C."/>
            <person name="Nielsen K.F."/>
            <person name="Lyhne E.K."/>
            <person name="Kogle M.E."/>
            <person name="Kuo A."/>
            <person name="Riley R."/>
            <person name="Clum A."/>
            <person name="Nolan M."/>
            <person name="Lipzen A."/>
            <person name="Salamov A."/>
            <person name="Henrissat B."/>
            <person name="Wiebenga A."/>
            <person name="De vries R.P."/>
            <person name="Grigoriev I.V."/>
            <person name="Mortensen U.H."/>
            <person name="Andersen M.R."/>
            <person name="Baker S.E."/>
        </authorList>
    </citation>
    <scope>NUCLEOTIDE SEQUENCE</scope>
    <source>
        <strain evidence="2">IBT 28561</strain>
    </source>
</reference>
<feature type="compositionally biased region" description="Polar residues" evidence="1">
    <location>
        <begin position="7"/>
        <end position="16"/>
    </location>
</feature>
<dbReference type="GeneID" id="36543928"/>
<accession>A0A2I1DFE1</accession>
<organism evidence="2 3">
    <name type="scientific">Aspergillus campestris (strain IBT 28561)</name>
    <dbReference type="NCBI Taxonomy" id="1392248"/>
    <lineage>
        <taxon>Eukaryota</taxon>
        <taxon>Fungi</taxon>
        <taxon>Dikarya</taxon>
        <taxon>Ascomycota</taxon>
        <taxon>Pezizomycotina</taxon>
        <taxon>Eurotiomycetes</taxon>
        <taxon>Eurotiomycetidae</taxon>
        <taxon>Eurotiales</taxon>
        <taxon>Aspergillaceae</taxon>
        <taxon>Aspergillus</taxon>
        <taxon>Aspergillus subgen. Circumdati</taxon>
    </lineage>
</organism>